<reference evidence="3" key="1">
    <citation type="submission" date="2022-08" db="EMBL/GenBank/DDBJ databases">
        <authorList>
            <person name="Gutierrez-Valencia J."/>
        </authorList>
    </citation>
    <scope>NUCLEOTIDE SEQUENCE</scope>
</reference>
<dbReference type="Proteomes" id="UP001154282">
    <property type="component" value="Unassembled WGS sequence"/>
</dbReference>
<protein>
    <submittedName>
        <fullName evidence="3">Uncharacterized protein</fullName>
    </submittedName>
</protein>
<evidence type="ECO:0000256" key="2">
    <source>
        <dbReference type="SAM" id="MobiDB-lite"/>
    </source>
</evidence>
<evidence type="ECO:0000313" key="3">
    <source>
        <dbReference type="EMBL" id="CAI0457322.1"/>
    </source>
</evidence>
<organism evidence="3 4">
    <name type="scientific">Linum tenue</name>
    <dbReference type="NCBI Taxonomy" id="586396"/>
    <lineage>
        <taxon>Eukaryota</taxon>
        <taxon>Viridiplantae</taxon>
        <taxon>Streptophyta</taxon>
        <taxon>Embryophyta</taxon>
        <taxon>Tracheophyta</taxon>
        <taxon>Spermatophyta</taxon>
        <taxon>Magnoliopsida</taxon>
        <taxon>eudicotyledons</taxon>
        <taxon>Gunneridae</taxon>
        <taxon>Pentapetalae</taxon>
        <taxon>rosids</taxon>
        <taxon>fabids</taxon>
        <taxon>Malpighiales</taxon>
        <taxon>Linaceae</taxon>
        <taxon>Linum</taxon>
    </lineage>
</organism>
<feature type="coiled-coil region" evidence="1">
    <location>
        <begin position="374"/>
        <end position="429"/>
    </location>
</feature>
<dbReference type="InterPro" id="IPR051861">
    <property type="entry name" value="NET_actin-binding_domain"/>
</dbReference>
<dbReference type="PANTHER" id="PTHR32258:SF14">
    <property type="entry name" value="GB|AAF19561.1"/>
    <property type="match status" value="1"/>
</dbReference>
<gene>
    <name evidence="3" type="ORF">LITE_LOCUS33090</name>
</gene>
<keyword evidence="1" id="KW-0175">Coiled coil</keyword>
<evidence type="ECO:0000256" key="1">
    <source>
        <dbReference type="SAM" id="Coils"/>
    </source>
</evidence>
<evidence type="ECO:0000313" key="4">
    <source>
        <dbReference type="Proteomes" id="UP001154282"/>
    </source>
</evidence>
<sequence length="472" mass="52823">MLTVYDSLTGMDQNFPNVLTAEDVVYPEKEAMDLQQTMPDSISEADEVYTIYDPDSPLLTPDTKLGGNKVHHQVASASPGGGANSSDLSLKDGSESSVSQSDSDSESSNSSNAYYSLPLNTGRKGLSYQLGNDEKVEIVVADENNATYEELLRKVSMYESELKLSNLRLQKSEEEVSGLKNELRKGAGSMQSQLLSAQRVIKAREGDLEVERRRAVELENRIAEGESELLHQLELAREEIAALKESNLSYRDQLSDQDEEAKELKAAMLCVEVKFHAERSELQSCISTMSEQQTLLEASIKACEAEKMEMKALLDAQAIQFGSEISQLKAELASRGEELEGLNKNFNTFKNKHDMVVVEKDGLIAKVNTINAELRCQDEQRKEVEEHLKRLNLENGDLIADCESGRKLVEELRMSVVELEKEVNRQKGELLAGAEEKREAIRQLCFSLEHYRSGYKELREAFVGQKRLRVVA</sequence>
<feature type="coiled-coil region" evidence="1">
    <location>
        <begin position="141"/>
        <end position="267"/>
    </location>
</feature>
<proteinExistence type="predicted"/>
<feature type="region of interest" description="Disordered" evidence="2">
    <location>
        <begin position="72"/>
        <end position="116"/>
    </location>
</feature>
<accession>A0AAV0NG00</accession>
<dbReference type="PANTHER" id="PTHR32258">
    <property type="entry name" value="PROTEIN NETWORKED 4A"/>
    <property type="match status" value="1"/>
</dbReference>
<dbReference type="GO" id="GO:0005774">
    <property type="term" value="C:vacuolar membrane"/>
    <property type="evidence" value="ECO:0007669"/>
    <property type="project" value="TreeGrafter"/>
</dbReference>
<keyword evidence="4" id="KW-1185">Reference proteome</keyword>
<comment type="caution">
    <text evidence="3">The sequence shown here is derived from an EMBL/GenBank/DDBJ whole genome shotgun (WGS) entry which is preliminary data.</text>
</comment>
<dbReference type="EMBL" id="CAMGYJ010000008">
    <property type="protein sequence ID" value="CAI0457322.1"/>
    <property type="molecule type" value="Genomic_DNA"/>
</dbReference>
<dbReference type="AlphaFoldDB" id="A0AAV0NG00"/>
<name>A0AAV0NG00_9ROSI</name>
<feature type="compositionally biased region" description="Low complexity" evidence="2">
    <location>
        <begin position="95"/>
        <end position="116"/>
    </location>
</feature>